<accession>A0A9X0DQK1</accession>
<comment type="caution">
    <text evidence="2">The sequence shown here is derived from an EMBL/GenBank/DDBJ whole genome shotgun (WGS) entry which is preliminary data.</text>
</comment>
<dbReference type="AlphaFoldDB" id="A0A9X0DQK1"/>
<keyword evidence="3" id="KW-1185">Reference proteome</keyword>
<gene>
    <name evidence="2" type="ORF">OCU04_001308</name>
</gene>
<name>A0A9X0DQK1_9HELO</name>
<feature type="domain" description="2EXR" evidence="1">
    <location>
        <begin position="81"/>
        <end position="177"/>
    </location>
</feature>
<evidence type="ECO:0000313" key="3">
    <source>
        <dbReference type="Proteomes" id="UP001152300"/>
    </source>
</evidence>
<dbReference type="OrthoDB" id="3513892at2759"/>
<reference evidence="2" key="1">
    <citation type="submission" date="2022-11" db="EMBL/GenBank/DDBJ databases">
        <title>Genome Resource of Sclerotinia nivalis Strain SnTB1, a Plant Pathogen Isolated from American Ginseng.</title>
        <authorList>
            <person name="Fan S."/>
        </authorList>
    </citation>
    <scope>NUCLEOTIDE SEQUENCE</scope>
    <source>
        <strain evidence="2">SnTB1</strain>
    </source>
</reference>
<dbReference type="Pfam" id="PF20150">
    <property type="entry name" value="2EXR"/>
    <property type="match status" value="1"/>
</dbReference>
<dbReference type="InterPro" id="IPR045518">
    <property type="entry name" value="2EXR"/>
</dbReference>
<dbReference type="Proteomes" id="UP001152300">
    <property type="component" value="Unassembled WGS sequence"/>
</dbReference>
<dbReference type="PANTHER" id="PTHR35910">
    <property type="entry name" value="2EXR DOMAIN-CONTAINING PROTEIN"/>
    <property type="match status" value="1"/>
</dbReference>
<sequence>MRVEWSTYASFIEACKSDPCLSWLFRDDNHKQTIIPASTSASPPPDKYNGRIKQENDAVSEEPVSEIAAPHQRATAKPNTFPQFTMLPFELRTKIWDYACENPRIVSFLIFCRRIQYNEPRIMPIPSTIIPPILHVCTESRGHALKHYYTPYHYQVQVAGVNTREGGFYVNLKLDTIYITTPDPQLSLDLGSRLRRSRVVRVLGEFLSVCEILDQVFGGNDLPQLDADADRIRMPNLGIKKARRELRHVALNPNIIWLQNQSMKSSSTKLYEYEGLEEISFCIEEDVWKNLDFRSRVNLDGNWVFEFGERMRQLRDCVESYEAALGMVYCGGEGFDFWDQRKFDSWEERVEWIRSNPERLVRDSWGWINKGPNNKHGWKRIPNVGFGVIGNAMV</sequence>
<protein>
    <recommendedName>
        <fullName evidence="1">2EXR domain-containing protein</fullName>
    </recommendedName>
</protein>
<dbReference type="PANTHER" id="PTHR35910:SF6">
    <property type="entry name" value="2EXR DOMAIN-CONTAINING PROTEIN"/>
    <property type="match status" value="1"/>
</dbReference>
<evidence type="ECO:0000259" key="1">
    <source>
        <dbReference type="Pfam" id="PF20150"/>
    </source>
</evidence>
<dbReference type="EMBL" id="JAPEIS010000001">
    <property type="protein sequence ID" value="KAJ8070950.1"/>
    <property type="molecule type" value="Genomic_DNA"/>
</dbReference>
<proteinExistence type="predicted"/>
<organism evidence="2 3">
    <name type="scientific">Sclerotinia nivalis</name>
    <dbReference type="NCBI Taxonomy" id="352851"/>
    <lineage>
        <taxon>Eukaryota</taxon>
        <taxon>Fungi</taxon>
        <taxon>Dikarya</taxon>
        <taxon>Ascomycota</taxon>
        <taxon>Pezizomycotina</taxon>
        <taxon>Leotiomycetes</taxon>
        <taxon>Helotiales</taxon>
        <taxon>Sclerotiniaceae</taxon>
        <taxon>Sclerotinia</taxon>
    </lineage>
</organism>
<evidence type="ECO:0000313" key="2">
    <source>
        <dbReference type="EMBL" id="KAJ8070950.1"/>
    </source>
</evidence>